<evidence type="ECO:0000313" key="3">
    <source>
        <dbReference type="EMBL" id="RGB94343.1"/>
    </source>
</evidence>
<sequence length="232" mass="25036">MAALWPARTGDDYLDIITFQRGDKTALTKNFSLYEFECPCGCTAQMIDRELVEKMQALRDKLGKKVKVTSGYRCVKHNASKDVGGSKQSRHLYGIAADWRTDNRSVNPVALGILAQKAGFGGIGIYWHSKAAIVHTDTRGGKATWLCTTPGQYPSTTYNAFILPTIKQGCSGAANRSATIMLQKLLKVKADGSFGPGTTAALMDAQRKHGLVADGICGPKSWTALSGAVKYL</sequence>
<feature type="domain" description="Peptidase M15A C-terminal" evidence="2">
    <location>
        <begin position="30"/>
        <end position="131"/>
    </location>
</feature>
<dbReference type="Gene3D" id="3.30.1380.10">
    <property type="match status" value="1"/>
</dbReference>
<feature type="domain" description="Peptidoglycan binding-like" evidence="1">
    <location>
        <begin position="182"/>
        <end position="225"/>
    </location>
</feature>
<dbReference type="InterPro" id="IPR009045">
    <property type="entry name" value="Zn_M74/Hedgehog-like"/>
</dbReference>
<evidence type="ECO:0000313" key="4">
    <source>
        <dbReference type="Proteomes" id="UP000260783"/>
    </source>
</evidence>
<dbReference type="Proteomes" id="UP000260783">
    <property type="component" value="Unassembled WGS sequence"/>
</dbReference>
<dbReference type="InterPro" id="IPR013230">
    <property type="entry name" value="Peptidase_M15A_C"/>
</dbReference>
<dbReference type="SUPFAM" id="SSF55166">
    <property type="entry name" value="Hedgehog/DD-peptidase"/>
    <property type="match status" value="1"/>
</dbReference>
<dbReference type="InterPro" id="IPR002477">
    <property type="entry name" value="Peptidoglycan-bd-like"/>
</dbReference>
<organism evidence="3 4">
    <name type="scientific">Faecalibacterium prausnitzii</name>
    <dbReference type="NCBI Taxonomy" id="853"/>
    <lineage>
        <taxon>Bacteria</taxon>
        <taxon>Bacillati</taxon>
        <taxon>Bacillota</taxon>
        <taxon>Clostridia</taxon>
        <taxon>Eubacteriales</taxon>
        <taxon>Oscillospiraceae</taxon>
        <taxon>Faecalibacterium</taxon>
    </lineage>
</organism>
<dbReference type="AlphaFoldDB" id="A0A3E2UDQ8"/>
<dbReference type="SUPFAM" id="SSF47090">
    <property type="entry name" value="PGBD-like"/>
    <property type="match status" value="1"/>
</dbReference>
<accession>A0A3E2UDQ8</accession>
<gene>
    <name evidence="3" type="ORF">DWZ04_13710</name>
</gene>
<comment type="caution">
    <text evidence="3">The sequence shown here is derived from an EMBL/GenBank/DDBJ whole genome shotgun (WGS) entry which is preliminary data.</text>
</comment>
<name>A0A3E2UDQ8_9FIRM</name>
<evidence type="ECO:0000259" key="2">
    <source>
        <dbReference type="Pfam" id="PF08291"/>
    </source>
</evidence>
<reference evidence="3 4" key="1">
    <citation type="submission" date="2018-08" db="EMBL/GenBank/DDBJ databases">
        <title>A genome reference for cultivated species of the human gut microbiota.</title>
        <authorList>
            <person name="Zou Y."/>
            <person name="Xue W."/>
            <person name="Luo G."/>
        </authorList>
    </citation>
    <scope>NUCLEOTIDE SEQUENCE [LARGE SCALE GENOMIC DNA]</scope>
    <source>
        <strain evidence="3 4">AF29-11BH</strain>
    </source>
</reference>
<dbReference type="Pfam" id="PF08291">
    <property type="entry name" value="Peptidase_M15_3"/>
    <property type="match status" value="1"/>
</dbReference>
<dbReference type="InterPro" id="IPR036365">
    <property type="entry name" value="PGBD-like_sf"/>
</dbReference>
<dbReference type="InterPro" id="IPR036366">
    <property type="entry name" value="PGBDSf"/>
</dbReference>
<evidence type="ECO:0000259" key="1">
    <source>
        <dbReference type="Pfam" id="PF01471"/>
    </source>
</evidence>
<dbReference type="EMBL" id="QVEW01000018">
    <property type="protein sequence ID" value="RGB94343.1"/>
    <property type="molecule type" value="Genomic_DNA"/>
</dbReference>
<proteinExistence type="predicted"/>
<protein>
    <submittedName>
        <fullName evidence="3">DUF882 domain-containing protein</fullName>
    </submittedName>
</protein>
<dbReference type="Gene3D" id="1.10.101.10">
    <property type="entry name" value="PGBD-like superfamily/PGBD"/>
    <property type="match status" value="1"/>
</dbReference>
<dbReference type="Pfam" id="PF01471">
    <property type="entry name" value="PG_binding_1"/>
    <property type="match status" value="1"/>
</dbReference>